<dbReference type="OrthoDB" id="5275938at2759"/>
<reference evidence="1" key="1">
    <citation type="journal article" date="2020" name="BMC Genomics">
        <title>Correction to: Identification and distribution of gene clusters required for synthesis of sphingolipid metabolism inhibitors in diverse species of the filamentous fungus Fusarium.</title>
        <authorList>
            <person name="Kim H.S."/>
            <person name="Lohmar J.M."/>
            <person name="Busman M."/>
            <person name="Brown D.W."/>
            <person name="Naumann T.A."/>
            <person name="Divon H.H."/>
            <person name="Lysoe E."/>
            <person name="Uhlig S."/>
            <person name="Proctor R.H."/>
        </authorList>
    </citation>
    <scope>NUCLEOTIDE SEQUENCE</scope>
    <source>
        <strain evidence="1">NRRL 20472</strain>
    </source>
</reference>
<organism evidence="1 2">
    <name type="scientific">Fusarium sarcochroum</name>
    <dbReference type="NCBI Taxonomy" id="1208366"/>
    <lineage>
        <taxon>Eukaryota</taxon>
        <taxon>Fungi</taxon>
        <taxon>Dikarya</taxon>
        <taxon>Ascomycota</taxon>
        <taxon>Pezizomycotina</taxon>
        <taxon>Sordariomycetes</taxon>
        <taxon>Hypocreomycetidae</taxon>
        <taxon>Hypocreales</taxon>
        <taxon>Nectriaceae</taxon>
        <taxon>Fusarium</taxon>
        <taxon>Fusarium lateritium species complex</taxon>
    </lineage>
</organism>
<comment type="caution">
    <text evidence="1">The sequence shown here is derived from an EMBL/GenBank/DDBJ whole genome shotgun (WGS) entry which is preliminary data.</text>
</comment>
<evidence type="ECO:0000313" key="1">
    <source>
        <dbReference type="EMBL" id="KAF4956725.1"/>
    </source>
</evidence>
<gene>
    <name evidence="1" type="ORF">FSARC_11493</name>
</gene>
<evidence type="ECO:0000313" key="2">
    <source>
        <dbReference type="Proteomes" id="UP000622797"/>
    </source>
</evidence>
<dbReference type="AlphaFoldDB" id="A0A8H4TEV4"/>
<dbReference type="Gene3D" id="3.30.710.10">
    <property type="entry name" value="Potassium Channel Kv1.1, Chain A"/>
    <property type="match status" value="1"/>
</dbReference>
<reference evidence="1" key="2">
    <citation type="submission" date="2020-05" db="EMBL/GenBank/DDBJ databases">
        <authorList>
            <person name="Kim H.-S."/>
            <person name="Proctor R.H."/>
            <person name="Brown D.W."/>
        </authorList>
    </citation>
    <scope>NUCLEOTIDE SEQUENCE</scope>
    <source>
        <strain evidence="1">NRRL 20472</strain>
    </source>
</reference>
<dbReference type="EMBL" id="JABEXW010000747">
    <property type="protein sequence ID" value="KAF4956725.1"/>
    <property type="molecule type" value="Genomic_DNA"/>
</dbReference>
<sequence length="360" mass="40879">MSSTNTVFDPRGDIKLCVGETDPVTFTACSRALARTSPVFDRMLFGRFMESKRSEGEDWVVRLPEDKPAALSLFLRISHGQFDHVPRALSIDDLYDLTVLSNYYDGTRMLEPWIARWMPSVEDNAKMSKTSMAKGLWIAWEFGRKESYARIARRMLMESDGSEIPDLKMLPEIVERISAIRIMTIRALLSVVGNLVENLLVVDEKPRWCRHAEWMGPHRCESMILGSITFCLSRAGLWPLPQAEDVMDSIVGLHRTSVSLNTQFPNMPQSPQGHQDRAISESRVVPPGSCVIPKKGCILVDHFQLVCYLLSDKGRSRDAHTLADAPKHIEHAARRCLYLGRESFRYNENRNSISDPRQAD</sequence>
<dbReference type="InterPro" id="IPR011333">
    <property type="entry name" value="SKP1/BTB/POZ_sf"/>
</dbReference>
<accession>A0A8H4TEV4</accession>
<keyword evidence="2" id="KW-1185">Reference proteome</keyword>
<evidence type="ECO:0008006" key="3">
    <source>
        <dbReference type="Google" id="ProtNLM"/>
    </source>
</evidence>
<protein>
    <recommendedName>
        <fullName evidence="3">BTB domain-containing protein</fullName>
    </recommendedName>
</protein>
<dbReference type="CDD" id="cd18186">
    <property type="entry name" value="BTB_POZ_ZBTB_KLHL-like"/>
    <property type="match status" value="1"/>
</dbReference>
<proteinExistence type="predicted"/>
<dbReference type="Proteomes" id="UP000622797">
    <property type="component" value="Unassembled WGS sequence"/>
</dbReference>
<dbReference type="SUPFAM" id="SSF54695">
    <property type="entry name" value="POZ domain"/>
    <property type="match status" value="1"/>
</dbReference>
<name>A0A8H4TEV4_9HYPO</name>